<accession>A0A1G2EWA4</accession>
<dbReference type="EC" id="3.1.26.5" evidence="6 7"/>
<name>A0A1G2EWA4_9BACT</name>
<evidence type="ECO:0000256" key="5">
    <source>
        <dbReference type="ARBA" id="ARBA00022884"/>
    </source>
</evidence>
<dbReference type="GO" id="GO:0000049">
    <property type="term" value="F:tRNA binding"/>
    <property type="evidence" value="ECO:0007669"/>
    <property type="project" value="UniProtKB-UniRule"/>
</dbReference>
<dbReference type="InterPro" id="IPR014721">
    <property type="entry name" value="Ribsml_uS5_D2-typ_fold_subgr"/>
</dbReference>
<dbReference type="SUPFAM" id="SSF54211">
    <property type="entry name" value="Ribosomal protein S5 domain 2-like"/>
    <property type="match status" value="1"/>
</dbReference>
<evidence type="ECO:0000256" key="6">
    <source>
        <dbReference type="HAMAP-Rule" id="MF_00227"/>
    </source>
</evidence>
<keyword evidence="3 6" id="KW-0255">Endonuclease</keyword>
<dbReference type="Proteomes" id="UP000177486">
    <property type="component" value="Unassembled WGS sequence"/>
</dbReference>
<comment type="similarity">
    <text evidence="6">Belongs to the RnpA family.</text>
</comment>
<keyword evidence="5 6" id="KW-0694">RNA-binding</keyword>
<reference evidence="8 9" key="1">
    <citation type="journal article" date="2016" name="Nat. Commun.">
        <title>Thousands of microbial genomes shed light on interconnected biogeochemical processes in an aquifer system.</title>
        <authorList>
            <person name="Anantharaman K."/>
            <person name="Brown C.T."/>
            <person name="Hug L.A."/>
            <person name="Sharon I."/>
            <person name="Castelle C.J."/>
            <person name="Probst A.J."/>
            <person name="Thomas B.C."/>
            <person name="Singh A."/>
            <person name="Wilkins M.J."/>
            <person name="Karaoz U."/>
            <person name="Brodie E.L."/>
            <person name="Williams K.H."/>
            <person name="Hubbard S.S."/>
            <person name="Banfield J.F."/>
        </authorList>
    </citation>
    <scope>NUCLEOTIDE SEQUENCE [LARGE SCALE GENOMIC DNA]</scope>
</reference>
<gene>
    <name evidence="6" type="primary">rnpA</name>
    <name evidence="8" type="ORF">A2931_01105</name>
</gene>
<evidence type="ECO:0000313" key="8">
    <source>
        <dbReference type="EMBL" id="OGZ29651.1"/>
    </source>
</evidence>
<evidence type="ECO:0000256" key="1">
    <source>
        <dbReference type="ARBA" id="ARBA00022694"/>
    </source>
</evidence>
<dbReference type="InterPro" id="IPR000100">
    <property type="entry name" value="RNase_P"/>
</dbReference>
<dbReference type="GO" id="GO:0004526">
    <property type="term" value="F:ribonuclease P activity"/>
    <property type="evidence" value="ECO:0007669"/>
    <property type="project" value="UniProtKB-UniRule"/>
</dbReference>
<keyword evidence="2 6" id="KW-0540">Nuclease</keyword>
<keyword evidence="4 6" id="KW-0378">Hydrolase</keyword>
<dbReference type="GO" id="GO:0042781">
    <property type="term" value="F:3'-tRNA processing endoribonuclease activity"/>
    <property type="evidence" value="ECO:0007669"/>
    <property type="project" value="TreeGrafter"/>
</dbReference>
<protein>
    <recommendedName>
        <fullName evidence="6 7">Ribonuclease P protein component</fullName>
        <shortName evidence="6">RNase P protein</shortName>
        <shortName evidence="6">RNaseP protein</shortName>
        <ecNumber evidence="6 7">3.1.26.5</ecNumber>
    </recommendedName>
    <alternativeName>
        <fullName evidence="6">Protein C5</fullName>
    </alternativeName>
</protein>
<dbReference type="AlphaFoldDB" id="A0A1G2EWA4"/>
<keyword evidence="1 6" id="KW-0819">tRNA processing</keyword>
<dbReference type="EMBL" id="MHMQ01000033">
    <property type="protein sequence ID" value="OGZ29651.1"/>
    <property type="molecule type" value="Genomic_DNA"/>
</dbReference>
<sequence>MAFARKNRLSGKNAVNAVIRGGRKVVSGGFIAYFKESAEKNWRAAISVSKKVDKRSTVRNKLRRRISEIMKKNITGKNRCFDIFIQVRPEAAGLDFERLNGEFVRVFKSMASL</sequence>
<comment type="subunit">
    <text evidence="6">Consists of a catalytic RNA component (M1 or rnpB) and a protein subunit.</text>
</comment>
<evidence type="ECO:0000313" key="9">
    <source>
        <dbReference type="Proteomes" id="UP000177486"/>
    </source>
</evidence>
<evidence type="ECO:0000256" key="4">
    <source>
        <dbReference type="ARBA" id="ARBA00022801"/>
    </source>
</evidence>
<evidence type="ECO:0000256" key="7">
    <source>
        <dbReference type="NCBIfam" id="TIGR00188"/>
    </source>
</evidence>
<comment type="function">
    <text evidence="6">RNaseP catalyzes the removal of the 5'-leader sequence from pre-tRNA to produce the mature 5'-terminus. It can also cleave other RNA substrates such as 4.5S RNA. The protein component plays an auxiliary but essential role in vivo by binding to the 5'-leader sequence and broadening the substrate specificity of the ribozyme.</text>
</comment>
<comment type="catalytic activity">
    <reaction evidence="6">
        <text>Endonucleolytic cleavage of RNA, removing 5'-extranucleotides from tRNA precursor.</text>
        <dbReference type="EC" id="3.1.26.5"/>
    </reaction>
</comment>
<comment type="caution">
    <text evidence="8">The sequence shown here is derived from an EMBL/GenBank/DDBJ whole genome shotgun (WGS) entry which is preliminary data.</text>
</comment>
<dbReference type="InterPro" id="IPR020568">
    <property type="entry name" value="Ribosomal_Su5_D2-typ_SF"/>
</dbReference>
<dbReference type="HAMAP" id="MF_00227">
    <property type="entry name" value="RNase_P"/>
    <property type="match status" value="1"/>
</dbReference>
<evidence type="ECO:0000256" key="3">
    <source>
        <dbReference type="ARBA" id="ARBA00022759"/>
    </source>
</evidence>
<dbReference type="Gene3D" id="3.30.230.10">
    <property type="match status" value="1"/>
</dbReference>
<dbReference type="GO" id="GO:0001682">
    <property type="term" value="P:tRNA 5'-leader removal"/>
    <property type="evidence" value="ECO:0007669"/>
    <property type="project" value="UniProtKB-UniRule"/>
</dbReference>
<dbReference type="NCBIfam" id="TIGR00188">
    <property type="entry name" value="rnpA"/>
    <property type="match status" value="1"/>
</dbReference>
<dbReference type="Pfam" id="PF00825">
    <property type="entry name" value="Ribonuclease_P"/>
    <property type="match status" value="1"/>
</dbReference>
<dbReference type="PANTHER" id="PTHR33992:SF1">
    <property type="entry name" value="RIBONUCLEASE P PROTEIN COMPONENT"/>
    <property type="match status" value="1"/>
</dbReference>
<dbReference type="PANTHER" id="PTHR33992">
    <property type="entry name" value="RIBONUCLEASE P PROTEIN COMPONENT"/>
    <property type="match status" value="1"/>
</dbReference>
<organism evidence="8 9">
    <name type="scientific">Candidatus Niyogibacteria bacterium RIFCSPLOWO2_01_FULL_45_48</name>
    <dbReference type="NCBI Taxonomy" id="1801724"/>
    <lineage>
        <taxon>Bacteria</taxon>
        <taxon>Candidatus Niyogiibacteriota</taxon>
    </lineage>
</organism>
<dbReference type="GO" id="GO:0030677">
    <property type="term" value="C:ribonuclease P complex"/>
    <property type="evidence" value="ECO:0007669"/>
    <property type="project" value="TreeGrafter"/>
</dbReference>
<evidence type="ECO:0000256" key="2">
    <source>
        <dbReference type="ARBA" id="ARBA00022722"/>
    </source>
</evidence>
<proteinExistence type="inferred from homology"/>